<gene>
    <name evidence="8" type="ORF">OLEA9_A098210</name>
</gene>
<feature type="region of interest" description="Disordered" evidence="7">
    <location>
        <begin position="255"/>
        <end position="284"/>
    </location>
</feature>
<protein>
    <recommendedName>
        <fullName evidence="3">tRNA (adenine(58)-N(1))-methyltransferase non-catalytic subunit TRM6</fullName>
    </recommendedName>
    <alternativeName>
        <fullName evidence="6">tRNA(m1A58)-methyltransferase subunit TRM6</fullName>
    </alternativeName>
</protein>
<evidence type="ECO:0000313" key="8">
    <source>
        <dbReference type="EMBL" id="CAA2989076.1"/>
    </source>
</evidence>
<comment type="similarity">
    <text evidence="2">Belongs to the TRM6/GCD10 family.</text>
</comment>
<evidence type="ECO:0000256" key="7">
    <source>
        <dbReference type="SAM" id="MobiDB-lite"/>
    </source>
</evidence>
<accession>A0A8S0SCS8</accession>
<evidence type="ECO:0000256" key="4">
    <source>
        <dbReference type="ARBA" id="ARBA00022694"/>
    </source>
</evidence>
<evidence type="ECO:0000256" key="1">
    <source>
        <dbReference type="ARBA" id="ARBA00004123"/>
    </source>
</evidence>
<dbReference type="GO" id="GO:0030488">
    <property type="term" value="P:tRNA methylation"/>
    <property type="evidence" value="ECO:0007669"/>
    <property type="project" value="InterPro"/>
</dbReference>
<dbReference type="EMBL" id="CACTIH010004056">
    <property type="protein sequence ID" value="CAA2989076.1"/>
    <property type="molecule type" value="Genomic_DNA"/>
</dbReference>
<keyword evidence="9" id="KW-1185">Reference proteome</keyword>
<reference evidence="8 9" key="1">
    <citation type="submission" date="2019-12" db="EMBL/GenBank/DDBJ databases">
        <authorList>
            <person name="Alioto T."/>
            <person name="Alioto T."/>
            <person name="Gomez Garrido J."/>
        </authorList>
    </citation>
    <scope>NUCLEOTIDE SEQUENCE [LARGE SCALE GENOMIC DNA]</scope>
</reference>
<dbReference type="Pfam" id="PF04189">
    <property type="entry name" value="Gcd10p"/>
    <property type="match status" value="1"/>
</dbReference>
<dbReference type="PANTHER" id="PTHR12945:SF0">
    <property type="entry name" value="TRNA (ADENINE(58)-N(1))-METHYLTRANSFERASE NON-CATALYTIC SUBUNIT TRM6"/>
    <property type="match status" value="1"/>
</dbReference>
<name>A0A8S0SCS8_OLEEU</name>
<sequence length="485" mass="54358">MPLTLGKSKNYPSPGPWEGCSVLLDINNGDRLLFARLTTGSKIKIGNKNCSLLPLIGCPFGSSFQVEDGKEGQFYRVFCTLLKVTAFKSWRSPEITEYIDKMRRKGASGDEIVKVLSSNGATFEKKTAFSQVLMAYVNQKKYVPRVLLRRPYARSICEAYFKKHAERIGFLRLDILSLLLSLANVSAYSEVPLVDMLDYIITGDVTECLGEGTGYVCNTYHGVTPYPINIVRIFNFNYDICQSLGLCTPVADETSPSNDQLQDASNIRRQTNKQISSPSAQNAVSMEENEDENMEIMADVAAPPKVNKGMKAGRKAPVEAIKLWKKNGFSSLIIASPNLDPWGIIKDVLPLLSYSASFAVYHQYLQPLASCMHNLQAEKMAIGLQISEPWLREYQISLKLIELLCQIWFILCLLKFTLYHCNCVEEFSLSCQVSFLKNTWVLPSRTHPHMQMSATGGYILSDTRISGSNQTQTNFGSLSFERRES</sequence>
<comment type="caution">
    <text evidence="8">The sequence shown here is derived from an EMBL/GenBank/DDBJ whole genome shotgun (WGS) entry which is preliminary data.</text>
</comment>
<dbReference type="OrthoDB" id="10254665at2759"/>
<dbReference type="PANTHER" id="PTHR12945">
    <property type="entry name" value="TRANSLATION INITIATION FACTOR EIF3-RELATED"/>
    <property type="match status" value="1"/>
</dbReference>
<keyword evidence="5" id="KW-0539">Nucleus</keyword>
<comment type="subcellular location">
    <subcellularLocation>
        <location evidence="1">Nucleus</location>
    </subcellularLocation>
</comment>
<dbReference type="InterPro" id="IPR017423">
    <property type="entry name" value="TRM6"/>
</dbReference>
<keyword evidence="4" id="KW-0819">tRNA processing</keyword>
<evidence type="ECO:0000256" key="3">
    <source>
        <dbReference type="ARBA" id="ARBA00021704"/>
    </source>
</evidence>
<proteinExistence type="inferred from homology"/>
<evidence type="ECO:0000256" key="6">
    <source>
        <dbReference type="ARBA" id="ARBA00032319"/>
    </source>
</evidence>
<evidence type="ECO:0000313" key="9">
    <source>
        <dbReference type="Proteomes" id="UP000594638"/>
    </source>
</evidence>
<dbReference type="Proteomes" id="UP000594638">
    <property type="component" value="Unassembled WGS sequence"/>
</dbReference>
<dbReference type="AlphaFoldDB" id="A0A8S0SCS8"/>
<organism evidence="8 9">
    <name type="scientific">Olea europaea subsp. europaea</name>
    <dbReference type="NCBI Taxonomy" id="158383"/>
    <lineage>
        <taxon>Eukaryota</taxon>
        <taxon>Viridiplantae</taxon>
        <taxon>Streptophyta</taxon>
        <taxon>Embryophyta</taxon>
        <taxon>Tracheophyta</taxon>
        <taxon>Spermatophyta</taxon>
        <taxon>Magnoliopsida</taxon>
        <taxon>eudicotyledons</taxon>
        <taxon>Gunneridae</taxon>
        <taxon>Pentapetalae</taxon>
        <taxon>asterids</taxon>
        <taxon>lamiids</taxon>
        <taxon>Lamiales</taxon>
        <taxon>Oleaceae</taxon>
        <taxon>Oleeae</taxon>
        <taxon>Olea</taxon>
    </lineage>
</organism>
<dbReference type="GO" id="GO:0031515">
    <property type="term" value="C:tRNA (m1A) methyltransferase complex"/>
    <property type="evidence" value="ECO:0007669"/>
    <property type="project" value="InterPro"/>
</dbReference>
<dbReference type="GO" id="GO:0005634">
    <property type="term" value="C:nucleus"/>
    <property type="evidence" value="ECO:0007669"/>
    <property type="project" value="UniProtKB-SubCell"/>
</dbReference>
<dbReference type="Gramene" id="OE9A098210T1">
    <property type="protein sequence ID" value="OE9A098210C1"/>
    <property type="gene ID" value="OE9A098210"/>
</dbReference>
<evidence type="ECO:0000256" key="2">
    <source>
        <dbReference type="ARBA" id="ARBA00008320"/>
    </source>
</evidence>
<evidence type="ECO:0000256" key="5">
    <source>
        <dbReference type="ARBA" id="ARBA00023242"/>
    </source>
</evidence>